<feature type="region of interest" description="Disordered" evidence="1">
    <location>
        <begin position="234"/>
        <end position="282"/>
    </location>
</feature>
<accession>A0A7M7TEN4</accession>
<dbReference type="KEGG" id="nvi:116738676"/>
<name>A0A7M7TEN4_NASVI</name>
<proteinExistence type="predicted"/>
<dbReference type="Proteomes" id="UP000002358">
    <property type="component" value="Chromosome 1"/>
</dbReference>
<dbReference type="EnsemblMetazoa" id="XM_032602022">
    <property type="protein sequence ID" value="XP_032457913"/>
    <property type="gene ID" value="LOC116738676"/>
</dbReference>
<dbReference type="GeneID" id="116738676"/>
<protein>
    <submittedName>
        <fullName evidence="2">Uncharacterized protein</fullName>
    </submittedName>
</protein>
<reference evidence="2" key="1">
    <citation type="submission" date="2021-01" db="UniProtKB">
        <authorList>
            <consortium name="EnsemblMetazoa"/>
        </authorList>
    </citation>
    <scope>IDENTIFICATION</scope>
</reference>
<dbReference type="SMR" id="A0A7M7TEN4"/>
<sequence>MGGFDKANCGPRCKIGDDKQVFTQIATNLNTNLPQVVITLDESLNSNILSVSTSSLTNSNDLEKSNFKHPNVLNVSGRKSLTETHNQVSIVANDVALNATGQTSDPKDVIFSDEMYISEGKMVLTESRGQMDNLYLDDLVPNITGHTSDPKDDVISQEESDFNKGNESFHHFEVYEDDNATDDQYVDHNPGRKTLTETDCQIHNQVSTIANNVAFNATGQTSHPKDVFSDETYISEDDINDNSEAVTSNSKEGEDEVEQLSDEQPQSQTNKNKKMRNETHKLRSGKLLSKCKYKLKKKNFYYYYRCMYHKNKANT</sequence>
<keyword evidence="3" id="KW-1185">Reference proteome</keyword>
<evidence type="ECO:0000256" key="1">
    <source>
        <dbReference type="SAM" id="MobiDB-lite"/>
    </source>
</evidence>
<dbReference type="InParanoid" id="A0A7M7TEN4"/>
<organism evidence="2 3">
    <name type="scientific">Nasonia vitripennis</name>
    <name type="common">Parasitic wasp</name>
    <dbReference type="NCBI Taxonomy" id="7425"/>
    <lineage>
        <taxon>Eukaryota</taxon>
        <taxon>Metazoa</taxon>
        <taxon>Ecdysozoa</taxon>
        <taxon>Arthropoda</taxon>
        <taxon>Hexapoda</taxon>
        <taxon>Insecta</taxon>
        <taxon>Pterygota</taxon>
        <taxon>Neoptera</taxon>
        <taxon>Endopterygota</taxon>
        <taxon>Hymenoptera</taxon>
        <taxon>Apocrita</taxon>
        <taxon>Proctotrupomorpha</taxon>
        <taxon>Chalcidoidea</taxon>
        <taxon>Pteromalidae</taxon>
        <taxon>Pteromalinae</taxon>
        <taxon>Nasonia</taxon>
    </lineage>
</organism>
<evidence type="ECO:0000313" key="3">
    <source>
        <dbReference type="Proteomes" id="UP000002358"/>
    </source>
</evidence>
<dbReference type="RefSeq" id="XP_032457913.1">
    <property type="nucleotide sequence ID" value="XM_032602022.1"/>
</dbReference>
<dbReference type="AlphaFoldDB" id="A0A7M7TEN4"/>
<evidence type="ECO:0000313" key="2">
    <source>
        <dbReference type="EnsemblMetazoa" id="XP_032457913"/>
    </source>
</evidence>